<protein>
    <submittedName>
        <fullName evidence="2">Uncharacterized protein</fullName>
    </submittedName>
</protein>
<evidence type="ECO:0000313" key="2">
    <source>
        <dbReference type="EMBL" id="KAK4665488.1"/>
    </source>
</evidence>
<accession>A0ABR0HBP4</accession>
<keyword evidence="3" id="KW-1185">Reference proteome</keyword>
<gene>
    <name evidence="2" type="ORF">QC763_0062980</name>
</gene>
<feature type="region of interest" description="Disordered" evidence="1">
    <location>
        <begin position="108"/>
        <end position="137"/>
    </location>
</feature>
<name>A0ABR0HBP4_9PEZI</name>
<evidence type="ECO:0000256" key="1">
    <source>
        <dbReference type="SAM" id="MobiDB-lite"/>
    </source>
</evidence>
<dbReference type="Proteomes" id="UP001326199">
    <property type="component" value="Unassembled WGS sequence"/>
</dbReference>
<organism evidence="2 3">
    <name type="scientific">Podospora pseudopauciseta</name>
    <dbReference type="NCBI Taxonomy" id="2093780"/>
    <lineage>
        <taxon>Eukaryota</taxon>
        <taxon>Fungi</taxon>
        <taxon>Dikarya</taxon>
        <taxon>Ascomycota</taxon>
        <taxon>Pezizomycotina</taxon>
        <taxon>Sordariomycetes</taxon>
        <taxon>Sordariomycetidae</taxon>
        <taxon>Sordariales</taxon>
        <taxon>Podosporaceae</taxon>
        <taxon>Podospora</taxon>
    </lineage>
</organism>
<reference evidence="2 3" key="1">
    <citation type="journal article" date="2023" name="bioRxiv">
        <title>High-quality genome assemblies of four members of thePodospora anserinaspecies complex.</title>
        <authorList>
            <person name="Ament-Velasquez S.L."/>
            <person name="Vogan A.A."/>
            <person name="Wallerman O."/>
            <person name="Hartmann F."/>
            <person name="Gautier V."/>
            <person name="Silar P."/>
            <person name="Giraud T."/>
            <person name="Johannesson H."/>
        </authorList>
    </citation>
    <scope>NUCLEOTIDE SEQUENCE [LARGE SCALE GENOMIC DNA]</scope>
    <source>
        <strain evidence="2 3">CBS 411.78</strain>
    </source>
</reference>
<dbReference type="EMBL" id="JAFFHB010000005">
    <property type="protein sequence ID" value="KAK4665488.1"/>
    <property type="molecule type" value="Genomic_DNA"/>
</dbReference>
<dbReference type="GeneID" id="87925968"/>
<evidence type="ECO:0000313" key="3">
    <source>
        <dbReference type="Proteomes" id="UP001326199"/>
    </source>
</evidence>
<proteinExistence type="predicted"/>
<dbReference type="RefSeq" id="XP_062765454.1">
    <property type="nucleotide sequence ID" value="XM_062905880.1"/>
</dbReference>
<sequence>MRCGMGLDWTGLDSNSRYTGTPSGTASSFQHSSHPACAVRRGFALCDCALCEPFRLLTAMEEAGAPLWKRINNASKDGIQEQKVEERLFLGRAFRAGHDNLTWRQNAIQPTPKTRPDGLPMGEDSVEVWSSGRDFVS</sequence>
<comment type="caution">
    <text evidence="2">The sequence shown here is derived from an EMBL/GenBank/DDBJ whole genome shotgun (WGS) entry which is preliminary data.</text>
</comment>